<accession>A0ACC0X0L2</accession>
<evidence type="ECO:0000313" key="2">
    <source>
        <dbReference type="Proteomes" id="UP001163603"/>
    </source>
</evidence>
<gene>
    <name evidence="1" type="ORF">Pint_29633</name>
</gene>
<proteinExistence type="predicted"/>
<reference evidence="2" key="1">
    <citation type="journal article" date="2023" name="G3 (Bethesda)">
        <title>Genome assembly and association tests identify interacting loci associated with vigor, precocity, and sex in interspecific pistachio rootstocks.</title>
        <authorList>
            <person name="Palmer W."/>
            <person name="Jacygrad E."/>
            <person name="Sagayaradj S."/>
            <person name="Cavanaugh K."/>
            <person name="Han R."/>
            <person name="Bertier L."/>
            <person name="Beede B."/>
            <person name="Kafkas S."/>
            <person name="Golino D."/>
            <person name="Preece J."/>
            <person name="Michelmore R."/>
        </authorList>
    </citation>
    <scope>NUCLEOTIDE SEQUENCE [LARGE SCALE GENOMIC DNA]</scope>
</reference>
<name>A0ACC0X0L2_9ROSI</name>
<dbReference type="Proteomes" id="UP001163603">
    <property type="component" value="Chromosome 15"/>
</dbReference>
<organism evidence="1 2">
    <name type="scientific">Pistacia integerrima</name>
    <dbReference type="NCBI Taxonomy" id="434235"/>
    <lineage>
        <taxon>Eukaryota</taxon>
        <taxon>Viridiplantae</taxon>
        <taxon>Streptophyta</taxon>
        <taxon>Embryophyta</taxon>
        <taxon>Tracheophyta</taxon>
        <taxon>Spermatophyta</taxon>
        <taxon>Magnoliopsida</taxon>
        <taxon>eudicotyledons</taxon>
        <taxon>Gunneridae</taxon>
        <taxon>Pentapetalae</taxon>
        <taxon>rosids</taxon>
        <taxon>malvids</taxon>
        <taxon>Sapindales</taxon>
        <taxon>Anacardiaceae</taxon>
        <taxon>Pistacia</taxon>
    </lineage>
</organism>
<protein>
    <submittedName>
        <fullName evidence="1">Uncharacterized protein</fullName>
    </submittedName>
</protein>
<keyword evidence="2" id="KW-1185">Reference proteome</keyword>
<evidence type="ECO:0000313" key="1">
    <source>
        <dbReference type="EMBL" id="KAJ0006824.1"/>
    </source>
</evidence>
<dbReference type="EMBL" id="CM047750">
    <property type="protein sequence ID" value="KAJ0006824.1"/>
    <property type="molecule type" value="Genomic_DNA"/>
</dbReference>
<sequence length="718" mass="80108">MNTTRGLPSYNETKICITSPLRIQSFGLWRGDPRFPRDENHNWLSYALPRIELTIGLLFVCTQAFHFSLKRFGLPLYTSQLLAGLMLSPAVIGQTAFDMLVTEETIQGIGTFSTFGYAGFLFLSGVKLDPSMVTRVSKRALYIGLLAIIPPLVVTVMILQNFSKNDEEKSISFFLAPSYIMSSFPVVNCLLGELKIINSELGKIAQSSAIVSDFLSLFVFVTANLMKKAPREALDDLIIIFVFVGFVFMVVRPALKSVVKSTPEGKPIDYLYLAIVVLLFMSSIGMSVWYMRFRFLGAYILGLAIPHGPPMGSLVVEKLESMITHLFLPLLFTTSGMRVEKLFVVLSNHTLILNAHTTAIALTVKFAACLLPPLYTNIPLKDASALALIMCSLGTVELTGFVFLSDIKVIDADMYALMFYVILNVSSIVPMLVKVLYDPSRKYAGYQKRNLIDLKPHSDLPVVACIHVPDDVSAVIHLLDVAYPSRENHVVVNVLHLIKLRGQSTPVFISHDKERTTTFGDQYSCSFENILLSFGRFERVNWGAVSVNTFTSVSSPDFMQEDICSLAFDKSASLIILPFHRRWYLDGGVEQENKFIRSINSRVLEKSPCSVGILLDRGNKMGRVHDPSSEPQYNVAVIFIGGSDDREALTFAKRMAQNPKVNLTVVHLLPRETEEKEDWGTVVDTVILRDMETDGYINYIEKEVGGGSGNRNYASFYD</sequence>
<comment type="caution">
    <text evidence="1">The sequence shown here is derived from an EMBL/GenBank/DDBJ whole genome shotgun (WGS) entry which is preliminary data.</text>
</comment>